<evidence type="ECO:0000256" key="7">
    <source>
        <dbReference type="ARBA" id="ARBA00023163"/>
    </source>
</evidence>
<evidence type="ECO:0000259" key="10">
    <source>
        <dbReference type="PROSITE" id="PS50016"/>
    </source>
</evidence>
<feature type="domain" description="PHD-type" evidence="10">
    <location>
        <begin position="12"/>
        <end position="71"/>
    </location>
</feature>
<dbReference type="Gene3D" id="3.30.40.10">
    <property type="entry name" value="Zinc/RING finger domain, C3HC4 (zinc finger)"/>
    <property type="match status" value="1"/>
</dbReference>
<dbReference type="AlphaFoldDB" id="V4ABW2"/>
<dbReference type="OMA" id="IYAHINQ"/>
<dbReference type="PANTHER" id="PTHR45888">
    <property type="entry name" value="HL01030P-RELATED"/>
    <property type="match status" value="1"/>
</dbReference>
<dbReference type="HOGENOM" id="CLU_1176401_0_0_1"/>
<dbReference type="Gene3D" id="1.10.150.50">
    <property type="entry name" value="Transcription Factor, Ets-1"/>
    <property type="match status" value="1"/>
</dbReference>
<dbReference type="FunFam" id="3.30.40.10:FF:000005">
    <property type="entry name" value="zinc finger protein isoform X1"/>
    <property type="match status" value="1"/>
</dbReference>
<dbReference type="SUPFAM" id="SSF47769">
    <property type="entry name" value="SAM/Pointed domain"/>
    <property type="match status" value="1"/>
</dbReference>
<keyword evidence="3" id="KW-0677">Repeat</keyword>
<dbReference type="InterPro" id="IPR001965">
    <property type="entry name" value="Znf_PHD"/>
</dbReference>
<feature type="domain" description="SAM" evidence="11">
    <location>
        <begin position="173"/>
        <end position="237"/>
    </location>
</feature>
<dbReference type="STRING" id="225164.V4ABW2"/>
<dbReference type="OrthoDB" id="10004495at2759"/>
<organism evidence="12 13">
    <name type="scientific">Lottia gigantea</name>
    <name type="common">Giant owl limpet</name>
    <dbReference type="NCBI Taxonomy" id="225164"/>
    <lineage>
        <taxon>Eukaryota</taxon>
        <taxon>Metazoa</taxon>
        <taxon>Spiralia</taxon>
        <taxon>Lophotrochozoa</taxon>
        <taxon>Mollusca</taxon>
        <taxon>Gastropoda</taxon>
        <taxon>Patellogastropoda</taxon>
        <taxon>Lottioidea</taxon>
        <taxon>Lottiidae</taxon>
        <taxon>Lottia</taxon>
    </lineage>
</organism>
<dbReference type="SUPFAM" id="SSF57903">
    <property type="entry name" value="FYVE/PHD zinc finger"/>
    <property type="match status" value="2"/>
</dbReference>
<dbReference type="PROSITE" id="PS50016">
    <property type="entry name" value="ZF_PHD_2"/>
    <property type="match status" value="2"/>
</dbReference>
<proteinExistence type="predicted"/>
<evidence type="ECO:0000256" key="8">
    <source>
        <dbReference type="ARBA" id="ARBA00023242"/>
    </source>
</evidence>
<dbReference type="SMART" id="SM00249">
    <property type="entry name" value="PHD"/>
    <property type="match status" value="2"/>
</dbReference>
<keyword evidence="13" id="KW-1185">Reference proteome</keyword>
<keyword evidence="4 9" id="KW-0863">Zinc-finger</keyword>
<evidence type="ECO:0000313" key="12">
    <source>
        <dbReference type="EMBL" id="ESO92575.1"/>
    </source>
</evidence>
<keyword evidence="2" id="KW-0479">Metal-binding</keyword>
<evidence type="ECO:0000256" key="3">
    <source>
        <dbReference type="ARBA" id="ARBA00022737"/>
    </source>
</evidence>
<dbReference type="PROSITE" id="PS01359">
    <property type="entry name" value="ZF_PHD_1"/>
    <property type="match status" value="1"/>
</dbReference>
<dbReference type="InterPro" id="IPR013761">
    <property type="entry name" value="SAM/pointed_sf"/>
</dbReference>
<keyword evidence="7" id="KW-0804">Transcription</keyword>
<evidence type="ECO:0000256" key="5">
    <source>
        <dbReference type="ARBA" id="ARBA00022833"/>
    </source>
</evidence>
<dbReference type="PROSITE" id="PS50105">
    <property type="entry name" value="SAM_DOMAIN"/>
    <property type="match status" value="1"/>
</dbReference>
<evidence type="ECO:0000256" key="6">
    <source>
        <dbReference type="ARBA" id="ARBA00023015"/>
    </source>
</evidence>
<evidence type="ECO:0000256" key="9">
    <source>
        <dbReference type="PROSITE-ProRule" id="PRU00146"/>
    </source>
</evidence>
<sequence>MKSSDKNSNDGDAVCSYCKLDSSKNTKGKPEKLLVCQDCKTTAHPSCMKYSPKLAKKAYKGVWQCIDCKSCCVCDRGEDATTMLFCDACDRGYHMECHQPVLKDKPKGKWVCSDCDSSLYQTREMEWSSESESLHHECNRLYRHPQPSKDSIARVLSKEPKLDGNYYPDASEWSIDDVLQFFQSLGFTDDQIEVFREQEVDGKSILLMKRCDVVSGLSLKLGPALKLFQHIEGLQRAGFED</sequence>
<evidence type="ECO:0000313" key="13">
    <source>
        <dbReference type="Proteomes" id="UP000030746"/>
    </source>
</evidence>
<protein>
    <recommendedName>
        <fullName evidence="14">PHD finger protein 10</fullName>
    </recommendedName>
</protein>
<dbReference type="Pfam" id="PF00628">
    <property type="entry name" value="PHD"/>
    <property type="match status" value="2"/>
</dbReference>
<dbReference type="InterPro" id="IPR001660">
    <property type="entry name" value="SAM"/>
</dbReference>
<dbReference type="CTD" id="20231859"/>
<evidence type="ECO:0000259" key="11">
    <source>
        <dbReference type="PROSITE" id="PS50105"/>
    </source>
</evidence>
<dbReference type="RefSeq" id="XP_009056716.1">
    <property type="nucleotide sequence ID" value="XM_009058468.1"/>
</dbReference>
<dbReference type="InterPro" id="IPR013083">
    <property type="entry name" value="Znf_RING/FYVE/PHD"/>
</dbReference>
<evidence type="ECO:0008006" key="14">
    <source>
        <dbReference type="Google" id="ProtNLM"/>
    </source>
</evidence>
<dbReference type="GeneID" id="20231859"/>
<dbReference type="PANTHER" id="PTHR45888:SF4">
    <property type="entry name" value="PHD FINGER PROTEIN 10"/>
    <property type="match status" value="1"/>
</dbReference>
<evidence type="ECO:0000256" key="1">
    <source>
        <dbReference type="ARBA" id="ARBA00004123"/>
    </source>
</evidence>
<gene>
    <name evidence="12" type="ORF">LOTGIDRAFT_120410</name>
</gene>
<accession>V4ABW2</accession>
<dbReference type="InterPro" id="IPR011011">
    <property type="entry name" value="Znf_FYVE_PHD"/>
</dbReference>
<dbReference type="EMBL" id="KB202050">
    <property type="protein sequence ID" value="ESO92575.1"/>
    <property type="molecule type" value="Genomic_DNA"/>
</dbReference>
<name>V4ABW2_LOTGI</name>
<evidence type="ECO:0000256" key="4">
    <source>
        <dbReference type="ARBA" id="ARBA00022771"/>
    </source>
</evidence>
<dbReference type="GO" id="GO:0008270">
    <property type="term" value="F:zinc ion binding"/>
    <property type="evidence" value="ECO:0007669"/>
    <property type="project" value="UniProtKB-KW"/>
</dbReference>
<feature type="domain" description="PHD-type" evidence="10">
    <location>
        <begin position="68"/>
        <end position="118"/>
    </location>
</feature>
<dbReference type="Proteomes" id="UP000030746">
    <property type="component" value="Unassembled WGS sequence"/>
</dbReference>
<dbReference type="InterPro" id="IPR019787">
    <property type="entry name" value="Znf_PHD-finger"/>
</dbReference>
<evidence type="ECO:0000256" key="2">
    <source>
        <dbReference type="ARBA" id="ARBA00022723"/>
    </source>
</evidence>
<dbReference type="InterPro" id="IPR019786">
    <property type="entry name" value="Zinc_finger_PHD-type_CS"/>
</dbReference>
<keyword evidence="6" id="KW-0805">Transcription regulation</keyword>
<dbReference type="SMART" id="SM00454">
    <property type="entry name" value="SAM"/>
    <property type="match status" value="1"/>
</dbReference>
<dbReference type="KEGG" id="lgi:LOTGIDRAFT_120410"/>
<dbReference type="GO" id="GO:0005634">
    <property type="term" value="C:nucleus"/>
    <property type="evidence" value="ECO:0007669"/>
    <property type="project" value="UniProtKB-SubCell"/>
</dbReference>
<keyword evidence="5" id="KW-0862">Zinc</keyword>
<comment type="subcellular location">
    <subcellularLocation>
        <location evidence="1">Nucleus</location>
    </subcellularLocation>
</comment>
<reference evidence="12 13" key="1">
    <citation type="journal article" date="2013" name="Nature">
        <title>Insights into bilaterian evolution from three spiralian genomes.</title>
        <authorList>
            <person name="Simakov O."/>
            <person name="Marletaz F."/>
            <person name="Cho S.J."/>
            <person name="Edsinger-Gonzales E."/>
            <person name="Havlak P."/>
            <person name="Hellsten U."/>
            <person name="Kuo D.H."/>
            <person name="Larsson T."/>
            <person name="Lv J."/>
            <person name="Arendt D."/>
            <person name="Savage R."/>
            <person name="Osoegawa K."/>
            <person name="de Jong P."/>
            <person name="Grimwood J."/>
            <person name="Chapman J.A."/>
            <person name="Shapiro H."/>
            <person name="Aerts A."/>
            <person name="Otillar R.P."/>
            <person name="Terry A.Y."/>
            <person name="Boore J.L."/>
            <person name="Grigoriev I.V."/>
            <person name="Lindberg D.R."/>
            <person name="Seaver E.C."/>
            <person name="Weisblat D.A."/>
            <person name="Putnam N.H."/>
            <person name="Rokhsar D.S."/>
        </authorList>
    </citation>
    <scope>NUCLEOTIDE SEQUENCE [LARGE SCALE GENOMIC DNA]</scope>
</reference>
<keyword evidence="8" id="KW-0539">Nucleus</keyword>